<feature type="chain" id="PRO_5016138053" evidence="1">
    <location>
        <begin position="32"/>
        <end position="126"/>
    </location>
</feature>
<evidence type="ECO:0000256" key="1">
    <source>
        <dbReference type="SAM" id="SignalP"/>
    </source>
</evidence>
<organism evidence="2 3">
    <name type="scientific">Mesorhizobium kowhaii</name>
    <dbReference type="NCBI Taxonomy" id="1300272"/>
    <lineage>
        <taxon>Bacteria</taxon>
        <taxon>Pseudomonadati</taxon>
        <taxon>Pseudomonadota</taxon>
        <taxon>Alphaproteobacteria</taxon>
        <taxon>Hyphomicrobiales</taxon>
        <taxon>Phyllobacteriaceae</taxon>
        <taxon>Mesorhizobium</taxon>
    </lineage>
</organism>
<dbReference type="AlphaFoldDB" id="A0A2W7BVW1"/>
<comment type="caution">
    <text evidence="2">The sequence shown here is derived from an EMBL/GenBank/DDBJ whole genome shotgun (WGS) entry which is preliminary data.</text>
</comment>
<sequence length="126" mass="12928">MSNEAPLQIKTRFALTRIKAMGAAVSLVAIAAIPAAAAATPAATESGSPSCAPRPELLKQLSSRFKEAPVALGLAKNGSVIEVLTSEDGETWTIMVSQPNGPSCLVAVGEGWEELKRVGAKGERGA</sequence>
<dbReference type="RefSeq" id="WP_208647152.1">
    <property type="nucleotide sequence ID" value="NZ_MZXV01000062.1"/>
</dbReference>
<feature type="signal peptide" evidence="1">
    <location>
        <begin position="1"/>
        <end position="31"/>
    </location>
</feature>
<gene>
    <name evidence="2" type="ORF">B5V02_28075</name>
</gene>
<dbReference type="EMBL" id="MZXV01000062">
    <property type="protein sequence ID" value="PZV34960.1"/>
    <property type="molecule type" value="Genomic_DNA"/>
</dbReference>
<keyword evidence="1" id="KW-0732">Signal</keyword>
<reference evidence="3" key="1">
    <citation type="submission" date="2017-03" db="EMBL/GenBank/DDBJ databases">
        <authorList>
            <person name="Safronova V.I."/>
            <person name="Sazanova A.L."/>
            <person name="Chirak E.R."/>
        </authorList>
    </citation>
    <scope>NUCLEOTIDE SEQUENCE [LARGE SCALE GENOMIC DNA]</scope>
    <source>
        <strain evidence="3">Ach-343</strain>
    </source>
</reference>
<dbReference type="Proteomes" id="UP000248616">
    <property type="component" value="Unassembled WGS sequence"/>
</dbReference>
<evidence type="ECO:0000313" key="2">
    <source>
        <dbReference type="EMBL" id="PZV34960.1"/>
    </source>
</evidence>
<evidence type="ECO:0000313" key="3">
    <source>
        <dbReference type="Proteomes" id="UP000248616"/>
    </source>
</evidence>
<protein>
    <submittedName>
        <fullName evidence="2">Uncharacterized protein</fullName>
    </submittedName>
</protein>
<keyword evidence="3" id="KW-1185">Reference proteome</keyword>
<accession>A0A2W7BVW1</accession>
<name>A0A2W7BVW1_9HYPH</name>
<proteinExistence type="predicted"/>